<dbReference type="Gene3D" id="3.40.50.300">
    <property type="entry name" value="P-loop containing nucleotide triphosphate hydrolases"/>
    <property type="match status" value="1"/>
</dbReference>
<dbReference type="InterPro" id="IPR027417">
    <property type="entry name" value="P-loop_NTPase"/>
</dbReference>
<dbReference type="InterPro" id="IPR051055">
    <property type="entry name" value="PIF1_helicase"/>
</dbReference>
<dbReference type="Proteomes" id="UP000694865">
    <property type="component" value="Unplaced"/>
</dbReference>
<evidence type="ECO:0000256" key="1">
    <source>
        <dbReference type="RuleBase" id="RU363044"/>
    </source>
</evidence>
<keyword evidence="1" id="KW-0234">DNA repair</keyword>
<comment type="similarity">
    <text evidence="1">Belongs to the helicase family.</text>
</comment>
<accession>A0ABM0MSX8</accession>
<reference evidence="4" key="1">
    <citation type="submission" date="2025-08" db="UniProtKB">
        <authorList>
            <consortium name="RefSeq"/>
        </authorList>
    </citation>
    <scope>IDENTIFICATION</scope>
    <source>
        <tissue evidence="4">Testes</tissue>
    </source>
</reference>
<feature type="domain" description="DNA helicase Pif1-like DEAD-box helicase" evidence="2">
    <location>
        <begin position="14"/>
        <end position="126"/>
    </location>
</feature>
<gene>
    <name evidence="4" type="primary">LOC102804149</name>
</gene>
<keyword evidence="1" id="KW-0378">Hydrolase</keyword>
<keyword evidence="1" id="KW-0227">DNA damage</keyword>
<dbReference type="PROSITE" id="PS51257">
    <property type="entry name" value="PROKAR_LIPOPROTEIN"/>
    <property type="match status" value="1"/>
</dbReference>
<sequence length="197" mass="22173">MIKSIYNDLCKKYKENEVQIVCPSGAACSVYDVERGPGKAKTVHHYFGIGLADKSYDSIIENTKETTCGKIQQLKVLIIDEISMMSARIFNLVSKLAMHCRGINQPFGGMQVIGVGDFYQLPPVADYIDPGQYAFLSPLFKPTFKHNVLLHTVYRQHQDDPELLDALNCIRVGNCDLKTAEFLKTLNRELPNKENVT</sequence>
<evidence type="ECO:0000313" key="4">
    <source>
        <dbReference type="RefSeq" id="XP_006823119.1"/>
    </source>
</evidence>
<proteinExistence type="inferred from homology"/>
<keyword evidence="1" id="KW-0067">ATP-binding</keyword>
<dbReference type="EC" id="5.6.2.3" evidence="1"/>
<protein>
    <recommendedName>
        <fullName evidence="1">ATP-dependent DNA helicase</fullName>
        <ecNumber evidence="1">5.6.2.3</ecNumber>
    </recommendedName>
</protein>
<comment type="cofactor">
    <cofactor evidence="1">
        <name>Mg(2+)</name>
        <dbReference type="ChEBI" id="CHEBI:18420"/>
    </cofactor>
</comment>
<comment type="catalytic activity">
    <reaction evidence="1">
        <text>ATP + H2O = ADP + phosphate + H(+)</text>
        <dbReference type="Rhea" id="RHEA:13065"/>
        <dbReference type="ChEBI" id="CHEBI:15377"/>
        <dbReference type="ChEBI" id="CHEBI:15378"/>
        <dbReference type="ChEBI" id="CHEBI:30616"/>
        <dbReference type="ChEBI" id="CHEBI:43474"/>
        <dbReference type="ChEBI" id="CHEBI:456216"/>
        <dbReference type="EC" id="5.6.2.3"/>
    </reaction>
</comment>
<dbReference type="SUPFAM" id="SSF52540">
    <property type="entry name" value="P-loop containing nucleoside triphosphate hydrolases"/>
    <property type="match status" value="2"/>
</dbReference>
<dbReference type="GeneID" id="102804149"/>
<evidence type="ECO:0000259" key="2">
    <source>
        <dbReference type="Pfam" id="PF05970"/>
    </source>
</evidence>
<dbReference type="PANTHER" id="PTHR47642:SF5">
    <property type="entry name" value="ATP-DEPENDENT DNA HELICASE"/>
    <property type="match status" value="1"/>
</dbReference>
<dbReference type="Pfam" id="PF05970">
    <property type="entry name" value="PIF1"/>
    <property type="match status" value="1"/>
</dbReference>
<keyword evidence="1" id="KW-0547">Nucleotide-binding</keyword>
<dbReference type="InterPro" id="IPR010285">
    <property type="entry name" value="DNA_helicase_pif1-like_DEAD"/>
</dbReference>
<dbReference type="PANTHER" id="PTHR47642">
    <property type="entry name" value="ATP-DEPENDENT DNA HELICASE"/>
    <property type="match status" value="1"/>
</dbReference>
<evidence type="ECO:0000313" key="3">
    <source>
        <dbReference type="Proteomes" id="UP000694865"/>
    </source>
</evidence>
<organism evidence="3 4">
    <name type="scientific">Saccoglossus kowalevskii</name>
    <name type="common">Acorn worm</name>
    <dbReference type="NCBI Taxonomy" id="10224"/>
    <lineage>
        <taxon>Eukaryota</taxon>
        <taxon>Metazoa</taxon>
        <taxon>Hemichordata</taxon>
        <taxon>Enteropneusta</taxon>
        <taxon>Harrimaniidae</taxon>
        <taxon>Saccoglossus</taxon>
    </lineage>
</organism>
<name>A0ABM0MSX8_SACKO</name>
<dbReference type="RefSeq" id="XP_006823119.1">
    <property type="nucleotide sequence ID" value="XM_006823056.1"/>
</dbReference>
<keyword evidence="1" id="KW-0347">Helicase</keyword>
<keyword evidence="3" id="KW-1185">Reference proteome</keyword>
<keyword evidence="1" id="KW-0233">DNA recombination</keyword>